<gene>
    <name evidence="4" type="ORF">ACFSDE_08855</name>
</gene>
<keyword evidence="3" id="KW-0472">Membrane</keyword>
<dbReference type="Pfam" id="PF01066">
    <property type="entry name" value="CDP-OH_P_transf"/>
    <property type="match status" value="1"/>
</dbReference>
<dbReference type="Gene3D" id="1.20.120.1760">
    <property type="match status" value="1"/>
</dbReference>
<evidence type="ECO:0000256" key="3">
    <source>
        <dbReference type="SAM" id="Phobius"/>
    </source>
</evidence>
<dbReference type="InterPro" id="IPR043130">
    <property type="entry name" value="CDP-OH_PTrfase_TM_dom"/>
</dbReference>
<evidence type="ECO:0000313" key="5">
    <source>
        <dbReference type="Proteomes" id="UP001597351"/>
    </source>
</evidence>
<dbReference type="EC" id="2.7.8.-" evidence="4"/>
<keyword evidence="5" id="KW-1185">Reference proteome</keyword>
<feature type="transmembrane region" description="Helical" evidence="3">
    <location>
        <begin position="121"/>
        <end position="147"/>
    </location>
</feature>
<dbReference type="PROSITE" id="PS00379">
    <property type="entry name" value="CDP_ALCOHOL_P_TRANSF"/>
    <property type="match status" value="1"/>
</dbReference>
<sequence length="231" mass="23817">MTLRQALVASAVLLTTLLVLPGHGAASPLLAALVASGCWAVGARWVAAQLPDRGPGPADLVTIARGTLTCAAAGLVVAGPHPALLPLCVLALALDAVDGPVARRTGTSSAFGRRFDGEADAFLMLVLSAAVAVHGHAWVVVLGLLRYAFGAAGRALPWLRRPLPVRWWRKVATGVSGTVLVVALAEVLPGPATTALLLVALALLGESFGRDVLWLWRRRTPVAALSPVGRP</sequence>
<dbReference type="RefSeq" id="WP_343917491.1">
    <property type="nucleotide sequence ID" value="NZ_BAAAJT010000002.1"/>
</dbReference>
<comment type="similarity">
    <text evidence="2">Belongs to the CDP-alcohol phosphatidyltransferase class-I family.</text>
</comment>
<dbReference type="GO" id="GO:0016740">
    <property type="term" value="F:transferase activity"/>
    <property type="evidence" value="ECO:0007669"/>
    <property type="project" value="UniProtKB-KW"/>
</dbReference>
<evidence type="ECO:0000256" key="1">
    <source>
        <dbReference type="ARBA" id="ARBA00022679"/>
    </source>
</evidence>
<protein>
    <submittedName>
        <fullName evidence="4">CDP-alcohol phosphatidyltransferase family protein</fullName>
        <ecNumber evidence="4">2.7.8.-</ecNumber>
    </submittedName>
</protein>
<evidence type="ECO:0000313" key="4">
    <source>
        <dbReference type="EMBL" id="MFD1946901.1"/>
    </source>
</evidence>
<accession>A0ABW4TP69</accession>
<dbReference type="InterPro" id="IPR048254">
    <property type="entry name" value="CDP_ALCOHOL_P_TRANSF_CS"/>
</dbReference>
<keyword evidence="3" id="KW-1133">Transmembrane helix</keyword>
<proteinExistence type="inferred from homology"/>
<comment type="caution">
    <text evidence="4">The sequence shown here is derived from an EMBL/GenBank/DDBJ whole genome shotgun (WGS) entry which is preliminary data.</text>
</comment>
<evidence type="ECO:0000256" key="2">
    <source>
        <dbReference type="RuleBase" id="RU003750"/>
    </source>
</evidence>
<name>A0ABW4TP69_9ACTN</name>
<keyword evidence="1 2" id="KW-0808">Transferase</keyword>
<organism evidence="4 5">
    <name type="scientific">Nocardioides aestuarii</name>
    <dbReference type="NCBI Taxonomy" id="252231"/>
    <lineage>
        <taxon>Bacteria</taxon>
        <taxon>Bacillati</taxon>
        <taxon>Actinomycetota</taxon>
        <taxon>Actinomycetes</taxon>
        <taxon>Propionibacteriales</taxon>
        <taxon>Nocardioidaceae</taxon>
        <taxon>Nocardioides</taxon>
    </lineage>
</organism>
<dbReference type="Proteomes" id="UP001597351">
    <property type="component" value="Unassembled WGS sequence"/>
</dbReference>
<dbReference type="InterPro" id="IPR000462">
    <property type="entry name" value="CDP-OH_P_trans"/>
</dbReference>
<keyword evidence="3" id="KW-0812">Transmembrane</keyword>
<reference evidence="5" key="1">
    <citation type="journal article" date="2019" name="Int. J. Syst. Evol. Microbiol.">
        <title>The Global Catalogue of Microorganisms (GCM) 10K type strain sequencing project: providing services to taxonomists for standard genome sequencing and annotation.</title>
        <authorList>
            <consortium name="The Broad Institute Genomics Platform"/>
            <consortium name="The Broad Institute Genome Sequencing Center for Infectious Disease"/>
            <person name="Wu L."/>
            <person name="Ma J."/>
        </authorList>
    </citation>
    <scope>NUCLEOTIDE SEQUENCE [LARGE SCALE GENOMIC DNA]</scope>
    <source>
        <strain evidence="5">CGMCC 1.12477</strain>
    </source>
</reference>
<dbReference type="EMBL" id="JBHUGD010000003">
    <property type="protein sequence ID" value="MFD1946901.1"/>
    <property type="molecule type" value="Genomic_DNA"/>
</dbReference>